<dbReference type="Proteomes" id="UP001215598">
    <property type="component" value="Unassembled WGS sequence"/>
</dbReference>
<accession>A0AAD7IX77</accession>
<organism evidence="1 2">
    <name type="scientific">Mycena metata</name>
    <dbReference type="NCBI Taxonomy" id="1033252"/>
    <lineage>
        <taxon>Eukaryota</taxon>
        <taxon>Fungi</taxon>
        <taxon>Dikarya</taxon>
        <taxon>Basidiomycota</taxon>
        <taxon>Agaricomycotina</taxon>
        <taxon>Agaricomycetes</taxon>
        <taxon>Agaricomycetidae</taxon>
        <taxon>Agaricales</taxon>
        <taxon>Marasmiineae</taxon>
        <taxon>Mycenaceae</taxon>
        <taxon>Mycena</taxon>
    </lineage>
</organism>
<keyword evidence="2" id="KW-1185">Reference proteome</keyword>
<evidence type="ECO:0000313" key="2">
    <source>
        <dbReference type="Proteomes" id="UP001215598"/>
    </source>
</evidence>
<protein>
    <submittedName>
        <fullName evidence="1">Uncharacterized protein</fullName>
    </submittedName>
</protein>
<proteinExistence type="predicted"/>
<evidence type="ECO:0000313" key="1">
    <source>
        <dbReference type="EMBL" id="KAJ7750590.1"/>
    </source>
</evidence>
<dbReference type="EMBL" id="JARKIB010000065">
    <property type="protein sequence ID" value="KAJ7750590.1"/>
    <property type="molecule type" value="Genomic_DNA"/>
</dbReference>
<gene>
    <name evidence="1" type="ORF">B0H16DRAFT_1724520</name>
</gene>
<name>A0AAD7IX77_9AGAR</name>
<sequence length="173" mass="19567">MLEKGIQDGVGMLHEIIDGGMITEEPEYNAELRYFKRLAAKSNDIDKNKGKAGLAFLAYLQSYLKLRDFWLSWSPAGAREAANRLGIPVEKVARTTNALDSFNGHLKGKYLAHHMHGGRLPRLDYWVLIYITDVIPTFFAEWAAKRALASYYSHMRHAPPSTSSPSPIQFQSR</sequence>
<dbReference type="AlphaFoldDB" id="A0AAD7IX77"/>
<comment type="caution">
    <text evidence="1">The sequence shown here is derived from an EMBL/GenBank/DDBJ whole genome shotgun (WGS) entry which is preliminary data.</text>
</comment>
<reference evidence="1" key="1">
    <citation type="submission" date="2023-03" db="EMBL/GenBank/DDBJ databases">
        <title>Massive genome expansion in bonnet fungi (Mycena s.s.) driven by repeated elements and novel gene families across ecological guilds.</title>
        <authorList>
            <consortium name="Lawrence Berkeley National Laboratory"/>
            <person name="Harder C.B."/>
            <person name="Miyauchi S."/>
            <person name="Viragh M."/>
            <person name="Kuo A."/>
            <person name="Thoen E."/>
            <person name="Andreopoulos B."/>
            <person name="Lu D."/>
            <person name="Skrede I."/>
            <person name="Drula E."/>
            <person name="Henrissat B."/>
            <person name="Morin E."/>
            <person name="Kohler A."/>
            <person name="Barry K."/>
            <person name="LaButti K."/>
            <person name="Morin E."/>
            <person name="Salamov A."/>
            <person name="Lipzen A."/>
            <person name="Mereny Z."/>
            <person name="Hegedus B."/>
            <person name="Baldrian P."/>
            <person name="Stursova M."/>
            <person name="Weitz H."/>
            <person name="Taylor A."/>
            <person name="Grigoriev I.V."/>
            <person name="Nagy L.G."/>
            <person name="Martin F."/>
            <person name="Kauserud H."/>
        </authorList>
    </citation>
    <scope>NUCLEOTIDE SEQUENCE</scope>
    <source>
        <strain evidence="1">CBHHK182m</strain>
    </source>
</reference>